<evidence type="ECO:0000256" key="7">
    <source>
        <dbReference type="ARBA" id="ARBA00023242"/>
    </source>
</evidence>
<dbReference type="EMBL" id="FO082048">
    <property type="protein sequence ID" value="CCE84570.1"/>
    <property type="molecule type" value="Genomic_DNA"/>
</dbReference>
<dbReference type="HOGENOM" id="CLU_009082_2_0_1"/>
<dbReference type="EMBL" id="FO082049">
    <property type="protein sequence ID" value="CCE83539.1"/>
    <property type="molecule type" value="Genomic_DNA"/>
</dbReference>
<evidence type="ECO:0000256" key="8">
    <source>
        <dbReference type="ARBA" id="ARBA00034837"/>
    </source>
</evidence>
<keyword evidence="14" id="KW-1185">Reference proteome</keyword>
<feature type="domain" description="Myb-like" evidence="10">
    <location>
        <begin position="55"/>
        <end position="104"/>
    </location>
</feature>
<evidence type="ECO:0000256" key="3">
    <source>
        <dbReference type="ARBA" id="ARBA00022728"/>
    </source>
</evidence>
<evidence type="ECO:0000313" key="12">
    <source>
        <dbReference type="EMBL" id="CCE83539.1"/>
    </source>
</evidence>
<keyword evidence="2" id="KW-0507">mRNA processing</keyword>
<accession>G8Y7J0</accession>
<dbReference type="InParanoid" id="G8Y7J0"/>
<dbReference type="SMART" id="SM00717">
    <property type="entry name" value="SANT"/>
    <property type="match status" value="2"/>
</dbReference>
<dbReference type="CDD" id="cd00167">
    <property type="entry name" value="SANT"/>
    <property type="match status" value="1"/>
</dbReference>
<dbReference type="OrthoDB" id="1410009at2759"/>
<dbReference type="InterPro" id="IPR001005">
    <property type="entry name" value="SANT/Myb"/>
</dbReference>
<reference evidence="14" key="2">
    <citation type="journal article" date="2012" name="G3 (Bethesda)">
        <title>Pichia sorbitophila, an interspecies yeast hybrid reveals early steps of genome resolution following polyploidization.</title>
        <authorList>
            <person name="Leh Louis V."/>
            <person name="Despons L."/>
            <person name="Friedrich A."/>
            <person name="Martin T."/>
            <person name="Durrens P."/>
            <person name="Casaregola S."/>
            <person name="Neuveglise C."/>
            <person name="Fairhead C."/>
            <person name="Marck C."/>
            <person name="Cruz J.A."/>
            <person name="Straub M.L."/>
            <person name="Kugler V."/>
            <person name="Sacerdot C."/>
            <person name="Uzunov Z."/>
            <person name="Thierry A."/>
            <person name="Weiss S."/>
            <person name="Bleykasten C."/>
            <person name="De Montigny J."/>
            <person name="Jacques N."/>
            <person name="Jung P."/>
            <person name="Lemaire M."/>
            <person name="Mallet S."/>
            <person name="Morel G."/>
            <person name="Richard G.F."/>
            <person name="Sarkar A."/>
            <person name="Savel G."/>
            <person name="Schacherer J."/>
            <person name="Seret M.L."/>
            <person name="Talla E."/>
            <person name="Samson G."/>
            <person name="Jubin C."/>
            <person name="Poulain J."/>
            <person name="Vacherie B."/>
            <person name="Barbe V."/>
            <person name="Pelletier E."/>
            <person name="Sherman D.J."/>
            <person name="Westhof E."/>
            <person name="Weissenbach J."/>
            <person name="Baret P.V."/>
            <person name="Wincker P."/>
            <person name="Gaillardin C."/>
            <person name="Dujon B."/>
            <person name="Souciet J.L."/>
        </authorList>
    </citation>
    <scope>NUCLEOTIDE SEQUENCE [LARGE SCALE GENOMIC DNA]</scope>
    <source>
        <strain evidence="14">ATCC MYA-4447 / BCRC 22081 / CBS 7064 / NBRC 10061 / NRRL Y-12695</strain>
    </source>
</reference>
<dbReference type="Pfam" id="PF13921">
    <property type="entry name" value="Myb_DNA-bind_6"/>
    <property type="match status" value="1"/>
</dbReference>
<keyword evidence="4" id="KW-0677">Repeat</keyword>
<name>G8Y7J0_PICSO</name>
<keyword evidence="3" id="KW-0747">Spliceosome</keyword>
<dbReference type="InterPro" id="IPR009057">
    <property type="entry name" value="Homeodomain-like_sf"/>
</dbReference>
<dbReference type="GO" id="GO:0005681">
    <property type="term" value="C:spliceosomal complex"/>
    <property type="evidence" value="ECO:0007669"/>
    <property type="project" value="UniProtKB-KW"/>
</dbReference>
<dbReference type="GO" id="GO:0000974">
    <property type="term" value="C:Prp19 complex"/>
    <property type="evidence" value="ECO:0007669"/>
    <property type="project" value="InterPro"/>
</dbReference>
<proteinExistence type="inferred from homology"/>
<dbReference type="InterPro" id="IPR047242">
    <property type="entry name" value="CDC5L/Cef1"/>
</dbReference>
<keyword evidence="6" id="KW-0508">mRNA splicing</keyword>
<feature type="domain" description="HTH myb-type" evidence="11">
    <location>
        <begin position="1"/>
        <end position="54"/>
    </location>
</feature>
<dbReference type="GO" id="GO:0000398">
    <property type="term" value="P:mRNA splicing, via spliceosome"/>
    <property type="evidence" value="ECO:0007669"/>
    <property type="project" value="InterPro"/>
</dbReference>
<gene>
    <name evidence="13" type="primary">Piso0_004117</name>
    <name evidence="12" type="ORF">GNLVRS01_PISO0K09822g</name>
    <name evidence="13" type="ORF">GNLVRS01_PISO0L09823g</name>
</gene>
<keyword evidence="7" id="KW-0539">Nucleus</keyword>
<comment type="similarity">
    <text evidence="1">Belongs to the CEF1 family.</text>
</comment>
<dbReference type="Gene3D" id="1.10.10.60">
    <property type="entry name" value="Homeodomain-like"/>
    <property type="match status" value="2"/>
</dbReference>
<dbReference type="STRING" id="559304.G8Y7J0"/>
<feature type="region of interest" description="Disordered" evidence="9">
    <location>
        <begin position="265"/>
        <end position="331"/>
    </location>
</feature>
<feature type="compositionally biased region" description="Basic and acidic residues" evidence="9">
    <location>
        <begin position="265"/>
        <end position="286"/>
    </location>
</feature>
<dbReference type="AlphaFoldDB" id="G8Y7J0"/>
<feature type="domain" description="HTH myb-type" evidence="11">
    <location>
        <begin position="55"/>
        <end position="108"/>
    </location>
</feature>
<dbReference type="Proteomes" id="UP000005222">
    <property type="component" value="Chromosome L"/>
</dbReference>
<sequence length="645" mass="73467">MPPVYVKGGVWTNVEDQILKAAVSKYGLNQWDRVASLLTKKSAKQAKARWNEWLNPHINKTEWSREEDEKLLNLARLLPNQWRSISSIMDRTAAQCVDRYQQLLEEKDNDTKIEDDDLDMVGPGIESLPAAGNTATDFNLNPESKPARPDNENMVDDDKEMLSEAKARLANTQGKKAKRKTRERMLEESKRVALLQKRRELKAAGINVSLESKNRKRRKEFDHNKDILHEHRPLGGLYSIEDEEIANTQDTESFTKLVSRKGIDLGDKKAKDSSKKPEKRSREGKSDIPGPQADVRVSEDSQYQKRRKIELPPVSDEVSQAQENHTSVTDVDERINNAISFLKDRENKDSTLLGVKSEHAQVSKEKHDASSVRPSKRSKVNVSFIKNLFGSLPSAKSDFALIMPSFDENEDHSIQLSLNNGLDEQNNGNLRNMELLRRVEEEKAKLRQSQVMQKGYGVPSPDLLKPVPRDVSSLEREIGNEVHAMVKSDYARLHDSYDTSDPLSAIDGEVFDAVLEIIKKESELHRPMDVKTLDSNSHLPQNPEIASFLRRYIQDLSNKTSERSQIFESSVDSAKSSNQIEATTRNINDLYDNLQKTVIQLNTYSRVAESESIAGLERNSSHHRRVDRLVQVENELQDHLRQRLV</sequence>
<feature type="compositionally biased region" description="Polar residues" evidence="9">
    <location>
        <begin position="317"/>
        <end position="329"/>
    </location>
</feature>
<keyword evidence="5" id="KW-0238">DNA-binding</keyword>
<dbReference type="CDD" id="cd11659">
    <property type="entry name" value="SANT_CDC5_II"/>
    <property type="match status" value="1"/>
</dbReference>
<evidence type="ECO:0000313" key="14">
    <source>
        <dbReference type="Proteomes" id="UP000005222"/>
    </source>
</evidence>
<dbReference type="PROSITE" id="PS51294">
    <property type="entry name" value="HTH_MYB"/>
    <property type="match status" value="2"/>
</dbReference>
<evidence type="ECO:0000313" key="13">
    <source>
        <dbReference type="EMBL" id="CCE84570.1"/>
    </source>
</evidence>
<dbReference type="OMA" id="NIKGMAM"/>
<dbReference type="SUPFAM" id="SSF46689">
    <property type="entry name" value="Homeodomain-like"/>
    <property type="match status" value="1"/>
</dbReference>
<protein>
    <recommendedName>
        <fullName evidence="8">Pre-mRNA-splicing factor CEF1</fullName>
    </recommendedName>
</protein>
<evidence type="ECO:0000259" key="10">
    <source>
        <dbReference type="PROSITE" id="PS50090"/>
    </source>
</evidence>
<dbReference type="PANTHER" id="PTHR45885">
    <property type="entry name" value="CELL DIVISION CYCLE 5-LIKE PROTEIN"/>
    <property type="match status" value="1"/>
</dbReference>
<dbReference type="eggNOG" id="KOG0050">
    <property type="taxonomic scope" value="Eukaryota"/>
</dbReference>
<organism evidence="13 14">
    <name type="scientific">Pichia sorbitophila (strain ATCC MYA-4447 / BCRC 22081 / CBS 7064 / NBRC 10061 / NRRL Y-12695)</name>
    <name type="common">Hybrid yeast</name>
    <dbReference type="NCBI Taxonomy" id="559304"/>
    <lineage>
        <taxon>Eukaryota</taxon>
        <taxon>Fungi</taxon>
        <taxon>Dikarya</taxon>
        <taxon>Ascomycota</taxon>
        <taxon>Saccharomycotina</taxon>
        <taxon>Pichiomycetes</taxon>
        <taxon>Debaryomycetaceae</taxon>
        <taxon>Millerozyma</taxon>
    </lineage>
</organism>
<evidence type="ECO:0000256" key="9">
    <source>
        <dbReference type="SAM" id="MobiDB-lite"/>
    </source>
</evidence>
<dbReference type="GO" id="GO:0003677">
    <property type="term" value="F:DNA binding"/>
    <property type="evidence" value="ECO:0007669"/>
    <property type="project" value="UniProtKB-KW"/>
</dbReference>
<dbReference type="Proteomes" id="UP000005222">
    <property type="component" value="Chromosome K"/>
</dbReference>
<evidence type="ECO:0000256" key="6">
    <source>
        <dbReference type="ARBA" id="ARBA00023187"/>
    </source>
</evidence>
<dbReference type="InterPro" id="IPR047240">
    <property type="entry name" value="SANT_CDC5L_II"/>
</dbReference>
<dbReference type="PANTHER" id="PTHR45885:SF1">
    <property type="entry name" value="CELL DIVISION CYCLE 5-LIKE PROTEIN"/>
    <property type="match status" value="1"/>
</dbReference>
<evidence type="ECO:0000259" key="11">
    <source>
        <dbReference type="PROSITE" id="PS51294"/>
    </source>
</evidence>
<dbReference type="InterPro" id="IPR017930">
    <property type="entry name" value="Myb_dom"/>
</dbReference>
<dbReference type="FunCoup" id="G8Y7J0">
    <property type="interactions" value="224"/>
</dbReference>
<dbReference type="PROSITE" id="PS50090">
    <property type="entry name" value="MYB_LIKE"/>
    <property type="match status" value="2"/>
</dbReference>
<reference evidence="13" key="1">
    <citation type="submission" date="2011-10" db="EMBL/GenBank/DDBJ databases">
        <authorList>
            <person name="Genoscope - CEA"/>
        </authorList>
    </citation>
    <scope>NUCLEOTIDE SEQUENCE</scope>
</reference>
<evidence type="ECO:0000256" key="2">
    <source>
        <dbReference type="ARBA" id="ARBA00022664"/>
    </source>
</evidence>
<evidence type="ECO:0000256" key="5">
    <source>
        <dbReference type="ARBA" id="ARBA00023125"/>
    </source>
</evidence>
<evidence type="ECO:0000256" key="4">
    <source>
        <dbReference type="ARBA" id="ARBA00022737"/>
    </source>
</evidence>
<feature type="domain" description="Myb-like" evidence="10">
    <location>
        <begin position="7"/>
        <end position="54"/>
    </location>
</feature>
<evidence type="ECO:0000256" key="1">
    <source>
        <dbReference type="ARBA" id="ARBA00010506"/>
    </source>
</evidence>